<dbReference type="InterPro" id="IPR039453">
    <property type="entry name" value="OM14_C"/>
</dbReference>
<dbReference type="InterPro" id="IPR039454">
    <property type="entry name" value="OM14"/>
</dbReference>
<dbReference type="HOGENOM" id="CLU_127202_0_0_1"/>
<feature type="transmembrane region" description="Helical" evidence="2">
    <location>
        <begin position="152"/>
        <end position="172"/>
    </location>
</feature>
<evidence type="ECO:0000256" key="2">
    <source>
        <dbReference type="SAM" id="Phobius"/>
    </source>
</evidence>
<keyword evidence="5" id="KW-1185">Reference proteome</keyword>
<dbReference type="TCDB" id="9.B.235.1.6">
    <property type="family name" value="the mitochondrial outer membrane protein-14 (om14) family"/>
</dbReference>
<accession>G8YKR2</accession>
<dbReference type="InParanoid" id="G8YKR2"/>
<dbReference type="AlphaFoldDB" id="G8YKR2"/>
<gene>
    <name evidence="4" type="primary">Piso0_001422</name>
    <name evidence="4" type="ORF">GNLVRS01_PISO0F06055g</name>
</gene>
<keyword evidence="2" id="KW-1133">Transmembrane helix</keyword>
<dbReference type="Proteomes" id="UP000005222">
    <property type="component" value="Chromosome F"/>
</dbReference>
<dbReference type="eggNOG" id="ENOG502S89U">
    <property type="taxonomic scope" value="Eukaryota"/>
</dbReference>
<feature type="compositionally biased region" description="Polar residues" evidence="1">
    <location>
        <begin position="26"/>
        <end position="37"/>
    </location>
</feature>
<protein>
    <submittedName>
        <fullName evidence="4">Piso0_001422 protein</fullName>
    </submittedName>
</protein>
<proteinExistence type="predicted"/>
<keyword evidence="2" id="KW-0812">Transmembrane</keyword>
<dbReference type="GO" id="GO:0006626">
    <property type="term" value="P:protein targeting to mitochondrion"/>
    <property type="evidence" value="ECO:0007669"/>
    <property type="project" value="TreeGrafter"/>
</dbReference>
<sequence length="182" mass="19622">MSSYANAAATNAPDKVGKVPAPPQVKETSQPQGSVGTVSPEEFEDIKEKASKDIQDGVDKGKKKLDEFGKDAEKKTNSFVDAVKQKVACFTQTVSKKIDSLRQTDAREVAASASNELQNPAVLAQILVGIGGIVGGYAVFQERHRINTDNKFVLATHAAIATGLVLIDGYIFKKTYPKFKKH</sequence>
<dbReference type="EMBL" id="FO082054">
    <property type="protein sequence ID" value="CCE88646.1"/>
    <property type="molecule type" value="Genomic_DNA"/>
</dbReference>
<organism evidence="4 5">
    <name type="scientific">Pichia sorbitophila (strain ATCC MYA-4447 / BCRC 22081 / CBS 7064 / NBRC 10061 / NRRL Y-12695)</name>
    <name type="common">Hybrid yeast</name>
    <dbReference type="NCBI Taxonomy" id="559304"/>
    <lineage>
        <taxon>Eukaryota</taxon>
        <taxon>Fungi</taxon>
        <taxon>Dikarya</taxon>
        <taxon>Ascomycota</taxon>
        <taxon>Saccharomycotina</taxon>
        <taxon>Pichiomycetes</taxon>
        <taxon>Debaryomycetaceae</taxon>
        <taxon>Millerozyma</taxon>
    </lineage>
</organism>
<dbReference type="PANTHER" id="PTHR38402:SF1">
    <property type="entry name" value="MITOCHONDRIAL OUTER MEMBRANE PROTEIN OM14"/>
    <property type="match status" value="1"/>
</dbReference>
<evidence type="ECO:0000313" key="4">
    <source>
        <dbReference type="EMBL" id="CCE88646.1"/>
    </source>
</evidence>
<evidence type="ECO:0000313" key="5">
    <source>
        <dbReference type="Proteomes" id="UP000005222"/>
    </source>
</evidence>
<dbReference type="GO" id="GO:1990593">
    <property type="term" value="F:nascent polypeptide-associated complex binding"/>
    <property type="evidence" value="ECO:0007669"/>
    <property type="project" value="InterPro"/>
</dbReference>
<dbReference type="GO" id="GO:0005741">
    <property type="term" value="C:mitochondrial outer membrane"/>
    <property type="evidence" value="ECO:0007669"/>
    <property type="project" value="InterPro"/>
</dbReference>
<dbReference type="OrthoDB" id="3980970at2759"/>
<dbReference type="STRING" id="559304.G8YKR2"/>
<evidence type="ECO:0000256" key="1">
    <source>
        <dbReference type="SAM" id="MobiDB-lite"/>
    </source>
</evidence>
<name>G8YKR2_PICSO</name>
<feature type="transmembrane region" description="Helical" evidence="2">
    <location>
        <begin position="122"/>
        <end position="140"/>
    </location>
</feature>
<dbReference type="PANTHER" id="PTHR38402">
    <property type="entry name" value="MITOCHONDRIAL OUTER MEMBRANE PROTEIN OM14"/>
    <property type="match status" value="1"/>
</dbReference>
<evidence type="ECO:0000259" key="3">
    <source>
        <dbReference type="Pfam" id="PF17304"/>
    </source>
</evidence>
<dbReference type="OMA" id="YTERHRI"/>
<feature type="domain" description="Mitochondrial outer membrane protein OM14 C-terminal" evidence="3">
    <location>
        <begin position="116"/>
        <end position="181"/>
    </location>
</feature>
<reference evidence="4 5" key="1">
    <citation type="journal article" date="2012" name="G3 (Bethesda)">
        <title>Pichia sorbitophila, an interspecies yeast hybrid reveals early steps of genome resolution following polyploidization.</title>
        <authorList>
            <person name="Leh Louis V."/>
            <person name="Despons L."/>
            <person name="Friedrich A."/>
            <person name="Martin T."/>
            <person name="Durrens P."/>
            <person name="Casaregola S."/>
            <person name="Neuveglise C."/>
            <person name="Fairhead C."/>
            <person name="Marck C."/>
            <person name="Cruz J.A."/>
            <person name="Straub M.L."/>
            <person name="Kugler V."/>
            <person name="Sacerdot C."/>
            <person name="Uzunov Z."/>
            <person name="Thierry A."/>
            <person name="Weiss S."/>
            <person name="Bleykasten C."/>
            <person name="De Montigny J."/>
            <person name="Jacques N."/>
            <person name="Jung P."/>
            <person name="Lemaire M."/>
            <person name="Mallet S."/>
            <person name="Morel G."/>
            <person name="Richard G.F."/>
            <person name="Sarkar A."/>
            <person name="Savel G."/>
            <person name="Schacherer J."/>
            <person name="Seret M.L."/>
            <person name="Talla E."/>
            <person name="Samson G."/>
            <person name="Jubin C."/>
            <person name="Poulain J."/>
            <person name="Vacherie B."/>
            <person name="Barbe V."/>
            <person name="Pelletier E."/>
            <person name="Sherman D.J."/>
            <person name="Westhof E."/>
            <person name="Weissenbach J."/>
            <person name="Baret P.V."/>
            <person name="Wincker P."/>
            <person name="Gaillardin C."/>
            <person name="Dujon B."/>
            <person name="Souciet J.L."/>
        </authorList>
    </citation>
    <scope>NUCLEOTIDE SEQUENCE [LARGE SCALE GENOMIC DNA]</scope>
    <source>
        <strain evidence="5">ATCC MYA-4447 / BCRC 22081 / CBS 7064 / NBRC 10061 / NRRL Y-12695</strain>
    </source>
</reference>
<feature type="region of interest" description="Disordered" evidence="1">
    <location>
        <begin position="1"/>
        <end position="43"/>
    </location>
</feature>
<keyword evidence="2" id="KW-0472">Membrane</keyword>
<dbReference type="Pfam" id="PF17304">
    <property type="entry name" value="OM14_C"/>
    <property type="match status" value="1"/>
</dbReference>